<dbReference type="SUPFAM" id="SSF55729">
    <property type="entry name" value="Acyl-CoA N-acyltransferases (Nat)"/>
    <property type="match status" value="2"/>
</dbReference>
<evidence type="ECO:0000313" key="3">
    <source>
        <dbReference type="Proteomes" id="UP001500542"/>
    </source>
</evidence>
<evidence type="ECO:0000313" key="2">
    <source>
        <dbReference type="EMBL" id="GAA0944323.1"/>
    </source>
</evidence>
<name>A0ABN1QM99_9ACTN</name>
<proteinExistence type="predicted"/>
<dbReference type="PROSITE" id="PS51186">
    <property type="entry name" value="GNAT"/>
    <property type="match status" value="1"/>
</dbReference>
<dbReference type="Pfam" id="PF00583">
    <property type="entry name" value="Acetyltransf_1"/>
    <property type="match status" value="1"/>
</dbReference>
<dbReference type="InterPro" id="IPR000182">
    <property type="entry name" value="GNAT_dom"/>
</dbReference>
<dbReference type="Proteomes" id="UP001500542">
    <property type="component" value="Unassembled WGS sequence"/>
</dbReference>
<reference evidence="2 3" key="1">
    <citation type="journal article" date="2019" name="Int. J. Syst. Evol. Microbiol.">
        <title>The Global Catalogue of Microorganisms (GCM) 10K type strain sequencing project: providing services to taxonomists for standard genome sequencing and annotation.</title>
        <authorList>
            <consortium name="The Broad Institute Genomics Platform"/>
            <consortium name="The Broad Institute Genome Sequencing Center for Infectious Disease"/>
            <person name="Wu L."/>
            <person name="Ma J."/>
        </authorList>
    </citation>
    <scope>NUCLEOTIDE SEQUENCE [LARGE SCALE GENOMIC DNA]</scope>
    <source>
        <strain evidence="2 3">JCM 10977</strain>
    </source>
</reference>
<keyword evidence="3" id="KW-1185">Reference proteome</keyword>
<dbReference type="EMBL" id="BAAAHK010000008">
    <property type="protein sequence ID" value="GAA0944323.1"/>
    <property type="molecule type" value="Genomic_DNA"/>
</dbReference>
<gene>
    <name evidence="2" type="ORF">GCM10009554_38410</name>
</gene>
<accession>A0ABN1QM99</accession>
<dbReference type="CDD" id="cd04301">
    <property type="entry name" value="NAT_SF"/>
    <property type="match status" value="1"/>
</dbReference>
<dbReference type="RefSeq" id="WP_343971500.1">
    <property type="nucleotide sequence ID" value="NZ_BAAAHK010000008.1"/>
</dbReference>
<dbReference type="InterPro" id="IPR016181">
    <property type="entry name" value="Acyl_CoA_acyltransferase"/>
</dbReference>
<protein>
    <submittedName>
        <fullName evidence="2">GNAT family N-acetyltransferase</fullName>
    </submittedName>
</protein>
<feature type="domain" description="N-acetyltransferase" evidence="1">
    <location>
        <begin position="1"/>
        <end position="155"/>
    </location>
</feature>
<evidence type="ECO:0000259" key="1">
    <source>
        <dbReference type="PROSITE" id="PS51186"/>
    </source>
</evidence>
<organism evidence="2 3">
    <name type="scientific">Kribbella koreensis</name>
    <dbReference type="NCBI Taxonomy" id="57909"/>
    <lineage>
        <taxon>Bacteria</taxon>
        <taxon>Bacillati</taxon>
        <taxon>Actinomycetota</taxon>
        <taxon>Actinomycetes</taxon>
        <taxon>Propionibacteriales</taxon>
        <taxon>Kribbellaceae</taxon>
        <taxon>Kribbella</taxon>
    </lineage>
</organism>
<comment type="caution">
    <text evidence="2">The sequence shown here is derived from an EMBL/GenBank/DDBJ whole genome shotgun (WGS) entry which is preliminary data.</text>
</comment>
<dbReference type="Gene3D" id="3.40.630.30">
    <property type="match status" value="1"/>
</dbReference>
<sequence>MELVEVDGQDAEVFERFYNLRDAVRREAEFPSGLGLEEARVLMADQHSDMRADGLALVDGDKWLGIAWLDWWLQENTHLVEVEIAVAAAYRRTGVGSRLLEAVIERARQDDRRLLAGMILGDAETGESAGTAFAAKHGFVRKLVELHQVLELPLSEERLADLDQPVDGYEIVQWREHTPDEWVEQFAEALSAMSVDVPTGELDQEPARWTPERLREAEARRLKQGRFCHTTVAVDKDGQLAAYTQMGGGTGDPGRLYQWDTFVRPEHRGRRLGLAVKVPNFRSLQAGLDRPAVLHTWNAITNAPMIAVNVHLGFRPVAQRTDWELEI</sequence>